<accession>A0A3M2LZ76</accession>
<protein>
    <submittedName>
        <fullName evidence="1">Uncharacterized protein</fullName>
    </submittedName>
</protein>
<dbReference type="Proteomes" id="UP000278673">
    <property type="component" value="Unassembled WGS sequence"/>
</dbReference>
<name>A0A3M2LZ76_9ACTN</name>
<gene>
    <name evidence="1" type="ORF">EBN88_08620</name>
</gene>
<evidence type="ECO:0000313" key="1">
    <source>
        <dbReference type="EMBL" id="RMI42781.1"/>
    </source>
</evidence>
<organism evidence="1 2">
    <name type="scientific">Streptomyces triticirhizae</name>
    <dbReference type="NCBI Taxonomy" id="2483353"/>
    <lineage>
        <taxon>Bacteria</taxon>
        <taxon>Bacillati</taxon>
        <taxon>Actinomycetota</taxon>
        <taxon>Actinomycetes</taxon>
        <taxon>Kitasatosporales</taxon>
        <taxon>Streptomycetaceae</taxon>
        <taxon>Streptomyces</taxon>
    </lineage>
</organism>
<reference evidence="1 2" key="1">
    <citation type="submission" date="2018-10" db="EMBL/GenBank/DDBJ databases">
        <title>Isolation, diversity and antifungal activity of actinobacteria from wheat.</title>
        <authorList>
            <person name="Han C."/>
        </authorList>
    </citation>
    <scope>NUCLEOTIDE SEQUENCE [LARGE SCALE GENOMIC DNA]</scope>
    <source>
        <strain evidence="1 2">NEAU-YY642</strain>
    </source>
</reference>
<comment type="caution">
    <text evidence="1">The sequence shown here is derived from an EMBL/GenBank/DDBJ whole genome shotgun (WGS) entry which is preliminary data.</text>
</comment>
<evidence type="ECO:0000313" key="2">
    <source>
        <dbReference type="Proteomes" id="UP000278673"/>
    </source>
</evidence>
<keyword evidence="2" id="KW-1185">Reference proteome</keyword>
<dbReference type="AlphaFoldDB" id="A0A3M2LZ76"/>
<dbReference type="EMBL" id="RFFJ01000031">
    <property type="protein sequence ID" value="RMI42781.1"/>
    <property type="molecule type" value="Genomic_DNA"/>
</dbReference>
<sequence length="133" mass="15174">MVNSARHRLDALLSEWSSFEECLLHDVRPVHFGFGVRMDINHVWGPDGQVRPDALERPVLVRLFLMGVQRLEFTGALNHAQLADPEQLDWGLTEIAVVRRFDVPDLVGLAVEWESERQLRVCFADFLLSVPDA</sequence>
<proteinExistence type="predicted"/>